<dbReference type="InterPro" id="IPR036318">
    <property type="entry name" value="FAD-bd_PCMH-like_sf"/>
</dbReference>
<dbReference type="AlphaFoldDB" id="H1A8N0"/>
<evidence type="ECO:0000313" key="10">
    <source>
        <dbReference type="EMBL" id="BAL46501.1"/>
    </source>
</evidence>
<dbReference type="InterPro" id="IPR006094">
    <property type="entry name" value="Oxid_FAD_bind_N"/>
</dbReference>
<evidence type="ECO:0000256" key="3">
    <source>
        <dbReference type="ARBA" id="ARBA00022630"/>
    </source>
</evidence>
<dbReference type="InterPro" id="IPR012951">
    <property type="entry name" value="BBE"/>
</dbReference>
<dbReference type="Pfam" id="PF08031">
    <property type="entry name" value="BBE"/>
    <property type="match status" value="1"/>
</dbReference>
<keyword evidence="5" id="KW-0274">FAD</keyword>
<dbReference type="InterPro" id="IPR016169">
    <property type="entry name" value="FAD-bd_PCMH_sub2"/>
</dbReference>
<dbReference type="Gene3D" id="3.30.43.10">
    <property type="entry name" value="Uridine Diphospho-n-acetylenolpyruvylglucosamine Reductase, domain 2"/>
    <property type="match status" value="1"/>
</dbReference>
<reference evidence="10" key="1">
    <citation type="submission" date="2009-08" db="EMBL/GenBank/DDBJ databases">
        <title>Isolation of cDNA clones corresponding to genes that are regulated in response to water stress in the calyx of persimmon fruit (Diospyros kaki Thunb.).</title>
        <authorList>
            <person name="Mita S."/>
            <person name="Kubo Y."/>
            <person name="Inaba A."/>
            <person name="Nakano R."/>
        </authorList>
    </citation>
    <scope>NUCLEOTIDE SEQUENCE</scope>
</reference>
<feature type="signal peptide" evidence="8">
    <location>
        <begin position="1"/>
        <end position="23"/>
    </location>
</feature>
<comment type="similarity">
    <text evidence="2">Belongs to the oxygen-dependent FAD-linked oxidoreductase family.</text>
</comment>
<feature type="chain" id="PRO_5003547212" evidence="8">
    <location>
        <begin position="24"/>
        <end position="535"/>
    </location>
</feature>
<evidence type="ECO:0000256" key="2">
    <source>
        <dbReference type="ARBA" id="ARBA00005466"/>
    </source>
</evidence>
<dbReference type="Gene3D" id="3.40.462.20">
    <property type="match status" value="1"/>
</dbReference>
<keyword evidence="7" id="KW-0325">Glycoprotein</keyword>
<dbReference type="Gene3D" id="3.30.465.10">
    <property type="match status" value="1"/>
</dbReference>
<keyword evidence="4 8" id="KW-0732">Signal</keyword>
<organism evidence="10">
    <name type="scientific">Diospyros kaki</name>
    <name type="common">Kaki persimmon</name>
    <name type="synonym">Diospyros chinensis</name>
    <dbReference type="NCBI Taxonomy" id="35925"/>
    <lineage>
        <taxon>Eukaryota</taxon>
        <taxon>Viridiplantae</taxon>
        <taxon>Streptophyta</taxon>
        <taxon>Embryophyta</taxon>
        <taxon>Tracheophyta</taxon>
        <taxon>Spermatophyta</taxon>
        <taxon>Magnoliopsida</taxon>
        <taxon>eudicotyledons</taxon>
        <taxon>Gunneridae</taxon>
        <taxon>Pentapetalae</taxon>
        <taxon>asterids</taxon>
        <taxon>Ericales</taxon>
        <taxon>Ebenaceae</taxon>
        <taxon>Diospyros</taxon>
    </lineage>
</organism>
<feature type="domain" description="FAD-binding PCMH-type" evidence="9">
    <location>
        <begin position="79"/>
        <end position="254"/>
    </location>
</feature>
<keyword evidence="6" id="KW-1015">Disulfide bond</keyword>
<evidence type="ECO:0000256" key="1">
    <source>
        <dbReference type="ARBA" id="ARBA00001974"/>
    </source>
</evidence>
<comment type="cofactor">
    <cofactor evidence="1">
        <name>FAD</name>
        <dbReference type="ChEBI" id="CHEBI:57692"/>
    </cofactor>
</comment>
<dbReference type="InterPro" id="IPR016166">
    <property type="entry name" value="FAD-bd_PCMH"/>
</dbReference>
<evidence type="ECO:0000259" key="9">
    <source>
        <dbReference type="PROSITE" id="PS51387"/>
    </source>
</evidence>
<dbReference type="PROSITE" id="PS51387">
    <property type="entry name" value="FAD_PCMH"/>
    <property type="match status" value="1"/>
</dbReference>
<evidence type="ECO:0000256" key="5">
    <source>
        <dbReference type="ARBA" id="ARBA00022827"/>
    </source>
</evidence>
<dbReference type="EMBL" id="AB514528">
    <property type="protein sequence ID" value="BAL46501.1"/>
    <property type="molecule type" value="mRNA"/>
</dbReference>
<evidence type="ECO:0000256" key="6">
    <source>
        <dbReference type="ARBA" id="ARBA00023157"/>
    </source>
</evidence>
<proteinExistence type="evidence at transcript level"/>
<evidence type="ECO:0000256" key="7">
    <source>
        <dbReference type="ARBA" id="ARBA00023180"/>
    </source>
</evidence>
<dbReference type="SUPFAM" id="SSF56176">
    <property type="entry name" value="FAD-binding/transporter-associated domain-like"/>
    <property type="match status" value="1"/>
</dbReference>
<evidence type="ECO:0000256" key="8">
    <source>
        <dbReference type="SAM" id="SignalP"/>
    </source>
</evidence>
<evidence type="ECO:0000256" key="4">
    <source>
        <dbReference type="ARBA" id="ARBA00022729"/>
    </source>
</evidence>
<dbReference type="GO" id="GO:0071949">
    <property type="term" value="F:FAD binding"/>
    <property type="evidence" value="ECO:0007669"/>
    <property type="project" value="InterPro"/>
</dbReference>
<name>H1A8N0_DIOKA</name>
<dbReference type="InterPro" id="IPR016167">
    <property type="entry name" value="FAD-bd_PCMH_sub1"/>
</dbReference>
<dbReference type="PANTHER" id="PTHR32448">
    <property type="entry name" value="OS08G0158400 PROTEIN"/>
    <property type="match status" value="1"/>
</dbReference>
<sequence length="535" mass="60440">MKTLMASPWLPLLFLLFSTSLMAAPSHHHSRVPNFLQCLSLHFPNSTNSIAKLIYTPHNSNYTSVLKASLRNQRFALPHTPKPKVIVTPLEVSQIQAAVYCSKESGLPIRVRSGGHDYEGLSYVSYESQFVMVDLINFRSVDVNVEKGTAWVQSGATLGELYYGISQKTNTYGFTAGVCPTVGIGGHFSGGGYGMMSRKYGLSVDNIIDARLVDVNGKILDRKAMGEDLFWAIRGGGGASFGVILEWQIKLLPVPETVTVFTVNRTLEQNGAKLIHRWQYIADKLDENILLRLFITTANSSSGFGKLTTQGSFVALYLGRAEKLVELMKESFPELGLERQDCFEMSWIESILYFAGFDGYPREILLNRTYDLMYFKGKSDYVLTPISEEGLEIVYKMLNEIDGTQALFSPFGGELAEISDSATPYAHRSGVIYNIHWGTGWKQEGREEYVKHMKWIRRLYKAMEPYVSKNPRQAYLNYRDLDLGVNNKGNTSYEQASTWALHYYKDNFKRLVEVKRKVDPRNFFRNEQSIPPAAV</sequence>
<gene>
    <name evidence="10" type="primary">Dk117</name>
</gene>
<protein>
    <submittedName>
        <fullName evidence="10">Carbohydrate</fullName>
    </submittedName>
</protein>
<accession>H1A8N0</accession>
<dbReference type="Pfam" id="PF01565">
    <property type="entry name" value="FAD_binding_4"/>
    <property type="match status" value="1"/>
</dbReference>
<dbReference type="GO" id="GO:0016491">
    <property type="term" value="F:oxidoreductase activity"/>
    <property type="evidence" value="ECO:0007669"/>
    <property type="project" value="InterPro"/>
</dbReference>
<keyword evidence="3" id="KW-0285">Flavoprotein</keyword>
<dbReference type="FunFam" id="3.30.43.10:FF:000004">
    <property type="entry name" value="Berberine bridge enzyme-like 15"/>
    <property type="match status" value="1"/>
</dbReference>